<name>A0A7S2Z1P0_9CHLO</name>
<dbReference type="EMBL" id="HBHU01004888">
    <property type="protein sequence ID" value="CAE0016673.1"/>
    <property type="molecule type" value="Transcribed_RNA"/>
</dbReference>
<gene>
    <name evidence="1" type="ORF">CLAU1311_LOCUS3157</name>
</gene>
<reference evidence="1" key="1">
    <citation type="submission" date="2021-01" db="EMBL/GenBank/DDBJ databases">
        <authorList>
            <person name="Corre E."/>
            <person name="Pelletier E."/>
            <person name="Niang G."/>
            <person name="Scheremetjew M."/>
            <person name="Finn R."/>
            <person name="Kale V."/>
            <person name="Holt S."/>
            <person name="Cochrane G."/>
            <person name="Meng A."/>
            <person name="Brown T."/>
            <person name="Cohen L."/>
        </authorList>
    </citation>
    <scope>NUCLEOTIDE SEQUENCE</scope>
    <source>
        <strain evidence="1">RCC856</strain>
    </source>
</reference>
<evidence type="ECO:0000313" key="1">
    <source>
        <dbReference type="EMBL" id="CAE0016673.1"/>
    </source>
</evidence>
<dbReference type="AlphaFoldDB" id="A0A7S2Z1P0"/>
<accession>A0A7S2Z1P0</accession>
<organism evidence="1">
    <name type="scientific">Chloropicon laureae</name>
    <dbReference type="NCBI Taxonomy" id="464258"/>
    <lineage>
        <taxon>Eukaryota</taxon>
        <taxon>Viridiplantae</taxon>
        <taxon>Chlorophyta</taxon>
        <taxon>Chloropicophyceae</taxon>
        <taxon>Chloropicales</taxon>
        <taxon>Chloropicaceae</taxon>
        <taxon>Chloropicon</taxon>
    </lineage>
</organism>
<protein>
    <submittedName>
        <fullName evidence="1">Uncharacterized protein</fullName>
    </submittedName>
</protein>
<sequence length="122" mass="13216">MKEGPLSFPPLLPCDQAATPLLLLPPKASLPLLLLLHQGLGARVELRKANADPRRVLQELLAALGHAPLFVAVEVLPSKRVHAVLETLLDKAVVHSQAILRLQVLDHAQHLLLVLLGEALEL</sequence>
<proteinExistence type="predicted"/>